<evidence type="ECO:0000256" key="6">
    <source>
        <dbReference type="ARBA" id="ARBA00022692"/>
    </source>
</evidence>
<comment type="subcellular location">
    <subcellularLocation>
        <location evidence="2">Membrane</location>
    </subcellularLocation>
</comment>
<keyword evidence="5" id="KW-0808">Transferase</keyword>
<evidence type="ECO:0000256" key="7">
    <source>
        <dbReference type="ARBA" id="ARBA00022777"/>
    </source>
</evidence>
<dbReference type="InterPro" id="IPR050428">
    <property type="entry name" value="TCS_sensor_his_kinase"/>
</dbReference>
<keyword evidence="13" id="KW-1185">Reference proteome</keyword>
<dbReference type="PRINTS" id="PR00344">
    <property type="entry name" value="BCTRLSENSOR"/>
</dbReference>
<keyword evidence="9 10" id="KW-0472">Membrane</keyword>
<keyword evidence="4" id="KW-0597">Phosphoprotein</keyword>
<evidence type="ECO:0000256" key="1">
    <source>
        <dbReference type="ARBA" id="ARBA00000085"/>
    </source>
</evidence>
<evidence type="ECO:0000256" key="10">
    <source>
        <dbReference type="SAM" id="Phobius"/>
    </source>
</evidence>
<evidence type="ECO:0000313" key="13">
    <source>
        <dbReference type="Proteomes" id="UP001499910"/>
    </source>
</evidence>
<dbReference type="SUPFAM" id="SSF55874">
    <property type="entry name" value="ATPase domain of HSP90 chaperone/DNA topoisomerase II/histidine kinase"/>
    <property type="match status" value="1"/>
</dbReference>
<evidence type="ECO:0000256" key="3">
    <source>
        <dbReference type="ARBA" id="ARBA00012438"/>
    </source>
</evidence>
<dbReference type="InterPro" id="IPR003661">
    <property type="entry name" value="HisK_dim/P_dom"/>
</dbReference>
<evidence type="ECO:0000256" key="5">
    <source>
        <dbReference type="ARBA" id="ARBA00022679"/>
    </source>
</evidence>
<feature type="transmembrane region" description="Helical" evidence="10">
    <location>
        <begin position="159"/>
        <end position="186"/>
    </location>
</feature>
<dbReference type="SUPFAM" id="SSF47384">
    <property type="entry name" value="Homodimeric domain of signal transducing histidine kinase"/>
    <property type="match status" value="1"/>
</dbReference>
<dbReference type="Gene3D" id="3.30.565.10">
    <property type="entry name" value="Histidine kinase-like ATPase, C-terminal domain"/>
    <property type="match status" value="1"/>
</dbReference>
<evidence type="ECO:0000256" key="2">
    <source>
        <dbReference type="ARBA" id="ARBA00004370"/>
    </source>
</evidence>
<evidence type="ECO:0000256" key="9">
    <source>
        <dbReference type="ARBA" id="ARBA00023136"/>
    </source>
</evidence>
<gene>
    <name evidence="12" type="ORF">GCM10023209_12370</name>
</gene>
<evidence type="ECO:0000256" key="4">
    <source>
        <dbReference type="ARBA" id="ARBA00022553"/>
    </source>
</evidence>
<dbReference type="GO" id="GO:0016301">
    <property type="term" value="F:kinase activity"/>
    <property type="evidence" value="ECO:0007669"/>
    <property type="project" value="UniProtKB-KW"/>
</dbReference>
<dbReference type="Pfam" id="PF08521">
    <property type="entry name" value="2CSK_N"/>
    <property type="match status" value="1"/>
</dbReference>
<dbReference type="Pfam" id="PF02518">
    <property type="entry name" value="HATPase_c"/>
    <property type="match status" value="1"/>
</dbReference>
<dbReference type="PANTHER" id="PTHR45436">
    <property type="entry name" value="SENSOR HISTIDINE KINASE YKOH"/>
    <property type="match status" value="1"/>
</dbReference>
<dbReference type="SMART" id="SM00388">
    <property type="entry name" value="HisKA"/>
    <property type="match status" value="1"/>
</dbReference>
<sequence>MKSRSLRLRLTLIILLPLMALGAAIGIWQIEQSRQTAKDVFDRSLLTTALAIVGDVARSGGDAISIETRDLLSDTSGGPVFYHVYAPDGVYVTGYASPPVPHSEIRPADGIQYFDSVDNGSPVRGLRLADLATLDGISGTYTYTVWQEVAVRDAFQAQLIWGTIVILGLILGALALVVWFGVVIGLRPLVDLEDAISRRGLDDLSPIQRAVPEEVQGLVRRLNALFGQVTHAMEAQRTLISNAAHQLRNPIAGMLAMAEAVRSAPDGERARERAEDLVLSAQHASDLANRLLTLERVQSDAAPLDLDDVSLPNLVQTVFRPHEAEAARLGVSLGCDLPEDLPPIPADRVLLGEALTNLIDNALKHGGAGLSRVDVSATTTRGRVTLSVRDDGRGVPRSQHAAVLARFGQAEAGDGTGLGLSIAEAVAERHGGRLALPPTERGLTVDITLPLTPQRPTA</sequence>
<dbReference type="InterPro" id="IPR036890">
    <property type="entry name" value="HATPase_C_sf"/>
</dbReference>
<dbReference type="CDD" id="cd00082">
    <property type="entry name" value="HisKA"/>
    <property type="match status" value="1"/>
</dbReference>
<feature type="domain" description="Histidine kinase" evidence="11">
    <location>
        <begin position="242"/>
        <end position="453"/>
    </location>
</feature>
<dbReference type="InterPro" id="IPR005467">
    <property type="entry name" value="His_kinase_dom"/>
</dbReference>
<comment type="caution">
    <text evidence="12">The sequence shown here is derived from an EMBL/GenBank/DDBJ whole genome shotgun (WGS) entry which is preliminary data.</text>
</comment>
<proteinExistence type="predicted"/>
<accession>A0ABP9L6J4</accession>
<dbReference type="EC" id="2.7.13.3" evidence="3"/>
<dbReference type="Gene3D" id="1.10.287.130">
    <property type="match status" value="1"/>
</dbReference>
<dbReference type="InterPro" id="IPR013727">
    <property type="entry name" value="2CSK_N"/>
</dbReference>
<dbReference type="SMART" id="SM00387">
    <property type="entry name" value="HATPase_c"/>
    <property type="match status" value="1"/>
</dbReference>
<protein>
    <recommendedName>
        <fullName evidence="3">histidine kinase</fullName>
        <ecNumber evidence="3">2.7.13.3</ecNumber>
    </recommendedName>
</protein>
<organism evidence="12 13">
    <name type="scientific">[Roseibacterium] beibuensis</name>
    <dbReference type="NCBI Taxonomy" id="1193142"/>
    <lineage>
        <taxon>Bacteria</taxon>
        <taxon>Pseudomonadati</taxon>
        <taxon>Pseudomonadota</taxon>
        <taxon>Alphaproteobacteria</taxon>
        <taxon>Rhodobacterales</taxon>
        <taxon>Roseobacteraceae</taxon>
        <taxon>Roseicyclus</taxon>
    </lineage>
</organism>
<dbReference type="InterPro" id="IPR003594">
    <property type="entry name" value="HATPase_dom"/>
</dbReference>
<reference evidence="13" key="1">
    <citation type="journal article" date="2019" name="Int. J. Syst. Evol. Microbiol.">
        <title>The Global Catalogue of Microorganisms (GCM) 10K type strain sequencing project: providing services to taxonomists for standard genome sequencing and annotation.</title>
        <authorList>
            <consortium name="The Broad Institute Genomics Platform"/>
            <consortium name="The Broad Institute Genome Sequencing Center for Infectious Disease"/>
            <person name="Wu L."/>
            <person name="Ma J."/>
        </authorList>
    </citation>
    <scope>NUCLEOTIDE SEQUENCE [LARGE SCALE GENOMIC DNA]</scope>
    <source>
        <strain evidence="13">JCM 18015</strain>
    </source>
</reference>
<evidence type="ECO:0000256" key="8">
    <source>
        <dbReference type="ARBA" id="ARBA00022989"/>
    </source>
</evidence>
<dbReference type="Pfam" id="PF00512">
    <property type="entry name" value="HisKA"/>
    <property type="match status" value="1"/>
</dbReference>
<dbReference type="CDD" id="cd00075">
    <property type="entry name" value="HATPase"/>
    <property type="match status" value="1"/>
</dbReference>
<dbReference type="InterPro" id="IPR004358">
    <property type="entry name" value="Sig_transdc_His_kin-like_C"/>
</dbReference>
<dbReference type="PANTHER" id="PTHR45436:SF1">
    <property type="entry name" value="SENSOR PROTEIN QSEC"/>
    <property type="match status" value="1"/>
</dbReference>
<keyword evidence="6 10" id="KW-0812">Transmembrane</keyword>
<evidence type="ECO:0000313" key="12">
    <source>
        <dbReference type="EMBL" id="GAA5070020.1"/>
    </source>
</evidence>
<dbReference type="InterPro" id="IPR036097">
    <property type="entry name" value="HisK_dim/P_sf"/>
</dbReference>
<dbReference type="RefSeq" id="WP_259546080.1">
    <property type="nucleotide sequence ID" value="NZ_BAABHW010000001.1"/>
</dbReference>
<keyword evidence="7 12" id="KW-0418">Kinase</keyword>
<name>A0ABP9L6J4_9RHOB</name>
<keyword evidence="8 10" id="KW-1133">Transmembrane helix</keyword>
<dbReference type="EMBL" id="BAABHW010000001">
    <property type="protein sequence ID" value="GAA5070020.1"/>
    <property type="molecule type" value="Genomic_DNA"/>
</dbReference>
<comment type="catalytic activity">
    <reaction evidence="1">
        <text>ATP + protein L-histidine = ADP + protein N-phospho-L-histidine.</text>
        <dbReference type="EC" id="2.7.13.3"/>
    </reaction>
</comment>
<dbReference type="PROSITE" id="PS50109">
    <property type="entry name" value="HIS_KIN"/>
    <property type="match status" value="1"/>
</dbReference>
<dbReference type="Proteomes" id="UP001499910">
    <property type="component" value="Unassembled WGS sequence"/>
</dbReference>
<evidence type="ECO:0000259" key="11">
    <source>
        <dbReference type="PROSITE" id="PS50109"/>
    </source>
</evidence>